<organism evidence="2 3">
    <name type="scientific">Thermoflexibacter ruber</name>
    <dbReference type="NCBI Taxonomy" id="1003"/>
    <lineage>
        <taxon>Bacteria</taxon>
        <taxon>Pseudomonadati</taxon>
        <taxon>Bacteroidota</taxon>
        <taxon>Cytophagia</taxon>
        <taxon>Cytophagales</taxon>
        <taxon>Thermoflexibacteraceae</taxon>
        <taxon>Thermoflexibacter</taxon>
    </lineage>
</organism>
<keyword evidence="3" id="KW-1185">Reference proteome</keyword>
<name>A0A1I2D765_9BACT</name>
<dbReference type="EMBL" id="FONY01000006">
    <property type="protein sequence ID" value="SFE76377.1"/>
    <property type="molecule type" value="Genomic_DNA"/>
</dbReference>
<dbReference type="Proteomes" id="UP000199513">
    <property type="component" value="Unassembled WGS sequence"/>
</dbReference>
<gene>
    <name evidence="2" type="ORF">SAMN04488541_100697</name>
</gene>
<reference evidence="2 3" key="1">
    <citation type="submission" date="2016-10" db="EMBL/GenBank/DDBJ databases">
        <authorList>
            <person name="de Groot N.N."/>
        </authorList>
    </citation>
    <scope>NUCLEOTIDE SEQUENCE [LARGE SCALE GENOMIC DNA]</scope>
    <source>
        <strain>GEY</strain>
        <strain evidence="3">DSM 9560</strain>
    </source>
</reference>
<evidence type="ECO:0000313" key="2">
    <source>
        <dbReference type="EMBL" id="SFE76377.1"/>
    </source>
</evidence>
<proteinExistence type="predicted"/>
<dbReference type="STRING" id="1003.SAMN04488541_100697"/>
<evidence type="ECO:0000259" key="1">
    <source>
        <dbReference type="Pfam" id="PF18480"/>
    </source>
</evidence>
<protein>
    <submittedName>
        <fullName evidence="2">Predicted nuclease, contains PIN domain, potential toxin-antitoxin system component</fullName>
    </submittedName>
</protein>
<feature type="domain" description="DUF5615" evidence="1">
    <location>
        <begin position="1"/>
        <end position="106"/>
    </location>
</feature>
<dbReference type="OrthoDB" id="27473at2"/>
<dbReference type="RefSeq" id="WP_091541074.1">
    <property type="nucleotide sequence ID" value="NZ_FONY01000006.1"/>
</dbReference>
<dbReference type="Pfam" id="PF18480">
    <property type="entry name" value="DUF5615"/>
    <property type="match status" value="1"/>
</dbReference>
<dbReference type="AlphaFoldDB" id="A0A1I2D765"/>
<sequence>MKFILDAHIPPSLQTFLIEKGFDTSHTRDLPLQNETDDREIIKISMQEERIVVTKDSDFFDTFLLKKQPYKILFIQTGNMSTKDLKAVFESYLDEIVAALQNYEVVNLYKDKVTPLL</sequence>
<dbReference type="InterPro" id="IPR041049">
    <property type="entry name" value="DUF5615"/>
</dbReference>
<evidence type="ECO:0000313" key="3">
    <source>
        <dbReference type="Proteomes" id="UP000199513"/>
    </source>
</evidence>
<accession>A0A1I2D765</accession>